<feature type="region of interest" description="Disordered" evidence="10">
    <location>
        <begin position="371"/>
        <end position="412"/>
    </location>
</feature>
<evidence type="ECO:0000256" key="7">
    <source>
        <dbReference type="ARBA" id="ARBA00023163"/>
    </source>
</evidence>
<dbReference type="Proteomes" id="UP000245609">
    <property type="component" value="Unassembled WGS sequence"/>
</dbReference>
<feature type="compositionally biased region" description="Low complexity" evidence="10">
    <location>
        <begin position="79"/>
        <end position="95"/>
    </location>
</feature>
<evidence type="ECO:0000256" key="10">
    <source>
        <dbReference type="SAM" id="MobiDB-lite"/>
    </source>
</evidence>
<evidence type="ECO:0000256" key="9">
    <source>
        <dbReference type="SAM" id="Coils"/>
    </source>
</evidence>
<keyword evidence="7" id="KW-0804">Transcription</keyword>
<keyword evidence="6 9" id="KW-0175">Coiled coil</keyword>
<feature type="coiled-coil region" evidence="9">
    <location>
        <begin position="318"/>
        <end position="359"/>
    </location>
</feature>
<evidence type="ECO:0000256" key="4">
    <source>
        <dbReference type="ARBA" id="ARBA00022853"/>
    </source>
</evidence>
<accession>A0A2T9Z961</accession>
<comment type="subcellular location">
    <subcellularLocation>
        <location evidence="1">Nucleus</location>
    </subcellularLocation>
</comment>
<comment type="caution">
    <text evidence="11">The sequence shown here is derived from an EMBL/GenBank/DDBJ whole genome shotgun (WGS) entry which is preliminary data.</text>
</comment>
<dbReference type="GO" id="GO:0005634">
    <property type="term" value="C:nucleus"/>
    <property type="evidence" value="ECO:0007669"/>
    <property type="project" value="UniProtKB-SubCell"/>
</dbReference>
<evidence type="ECO:0000256" key="2">
    <source>
        <dbReference type="ARBA" id="ARBA00010916"/>
    </source>
</evidence>
<reference evidence="11 12" key="1">
    <citation type="journal article" date="2018" name="MBio">
        <title>Comparative Genomics Reveals the Core Gene Toolbox for the Fungus-Insect Symbiosis.</title>
        <authorList>
            <person name="Wang Y."/>
            <person name="Stata M."/>
            <person name="Wang W."/>
            <person name="Stajich J.E."/>
            <person name="White M.M."/>
            <person name="Moncalvo J.M."/>
        </authorList>
    </citation>
    <scope>NUCLEOTIDE SEQUENCE [LARGE SCALE GENOMIC DNA]</scope>
    <source>
        <strain evidence="11 12">SC-DP-2</strain>
    </source>
</reference>
<keyword evidence="4" id="KW-0156">Chromatin regulator</keyword>
<dbReference type="OrthoDB" id="440324at2759"/>
<feature type="region of interest" description="Disordered" evidence="10">
    <location>
        <begin position="247"/>
        <end position="277"/>
    </location>
</feature>
<evidence type="ECO:0000313" key="12">
    <source>
        <dbReference type="Proteomes" id="UP000245609"/>
    </source>
</evidence>
<feature type="compositionally biased region" description="Polar residues" evidence="10">
    <location>
        <begin position="473"/>
        <end position="490"/>
    </location>
</feature>
<evidence type="ECO:0000256" key="3">
    <source>
        <dbReference type="ARBA" id="ARBA00018504"/>
    </source>
</evidence>
<feature type="compositionally biased region" description="Low complexity" evidence="10">
    <location>
        <begin position="261"/>
        <end position="277"/>
    </location>
</feature>
<dbReference type="GO" id="GO:0000123">
    <property type="term" value="C:histone acetyltransferase complex"/>
    <property type="evidence" value="ECO:0007669"/>
    <property type="project" value="InterPro"/>
</dbReference>
<gene>
    <name evidence="11" type="ORF">BB560_004455</name>
</gene>
<proteinExistence type="inferred from homology"/>
<protein>
    <recommendedName>
        <fullName evidence="3">Chromatin modification-related protein EAF6</fullName>
    </recommendedName>
</protein>
<dbReference type="EMBL" id="MBFS01001331">
    <property type="protein sequence ID" value="PVV01139.1"/>
    <property type="molecule type" value="Genomic_DNA"/>
</dbReference>
<dbReference type="GO" id="GO:0006325">
    <property type="term" value="P:chromatin organization"/>
    <property type="evidence" value="ECO:0007669"/>
    <property type="project" value="UniProtKB-KW"/>
</dbReference>
<sequence>MSKKLVYVIVQNKDPQLCALGEEIICGMNENQKHPVEARLVKFPASYQTPSTTPSDKTQTKTKFSSYQLNLSKTSISCFKSTSSSSSRPCSTSPKELGSEKPTAYIPDLTLKHLLNGDGFIFGFQSLQNNIIFGKDIAEFWEYVEKQLPPNHLSGKYAAMFTSINSPTIAGSESASIAMLLQIIRKVFEIEKSTQPSQTQDTRFIYKSTPHLNTSPITFINETSLDGFRLSGASMFGSGTIIYSSSESTKHSQKHSNRCESSNGNTPNSKSNSPSSSELELAQFQGYIFAKIVSPTPAKVYKPIPPPPHKKKITISIMKISKKALKQAEQELMEFLIEKKKAERDLQRIEASIYEQETNYLKKSENSEGNILVGFSPQTRNTSDRQKRDRDISNETNSHRNGSNHNNISGQRIFSGSSVSFSARSKFVNNEEEKSSNIVTLKHSNNIQNSSKKSKLPDQWSIPSEGKLHNSGKYPNNNDSDFLPNKTPSVKNKKKLALSSGSQLLPPTKTKKLKLSIDKK</sequence>
<keyword evidence="8" id="KW-0539">Nucleus</keyword>
<feature type="compositionally biased region" description="Polar residues" evidence="10">
    <location>
        <begin position="394"/>
        <end position="412"/>
    </location>
</feature>
<evidence type="ECO:0000256" key="1">
    <source>
        <dbReference type="ARBA" id="ARBA00004123"/>
    </source>
</evidence>
<dbReference type="AlphaFoldDB" id="A0A2T9Z961"/>
<keyword evidence="12" id="KW-1185">Reference proteome</keyword>
<evidence type="ECO:0000256" key="8">
    <source>
        <dbReference type="ARBA" id="ARBA00023242"/>
    </source>
</evidence>
<dbReference type="InterPro" id="IPR015418">
    <property type="entry name" value="Eaf6"/>
</dbReference>
<comment type="similarity">
    <text evidence="2">Belongs to the EAF6 family.</text>
</comment>
<feature type="region of interest" description="Disordered" evidence="10">
    <location>
        <begin position="79"/>
        <end position="99"/>
    </location>
</feature>
<feature type="compositionally biased region" description="Basic and acidic residues" evidence="10">
    <location>
        <begin position="382"/>
        <end position="393"/>
    </location>
</feature>
<evidence type="ECO:0000256" key="5">
    <source>
        <dbReference type="ARBA" id="ARBA00023015"/>
    </source>
</evidence>
<evidence type="ECO:0000256" key="6">
    <source>
        <dbReference type="ARBA" id="ARBA00023054"/>
    </source>
</evidence>
<dbReference type="Pfam" id="PF09340">
    <property type="entry name" value="NuA4"/>
    <property type="match status" value="1"/>
</dbReference>
<keyword evidence="5" id="KW-0805">Transcription regulation</keyword>
<name>A0A2T9Z961_9FUNG</name>
<feature type="compositionally biased region" description="Low complexity" evidence="10">
    <location>
        <begin position="442"/>
        <end position="451"/>
    </location>
</feature>
<dbReference type="PANTHER" id="PTHR13476">
    <property type="entry name" value="CHROMATIN MODIFICATION-RELATED PROTEIN MEAF6"/>
    <property type="match status" value="1"/>
</dbReference>
<evidence type="ECO:0000313" key="11">
    <source>
        <dbReference type="EMBL" id="PVV01139.1"/>
    </source>
</evidence>
<feature type="region of interest" description="Disordered" evidence="10">
    <location>
        <begin position="432"/>
        <end position="520"/>
    </location>
</feature>
<organism evidence="11 12">
    <name type="scientific">Smittium megazygosporum</name>
    <dbReference type="NCBI Taxonomy" id="133381"/>
    <lineage>
        <taxon>Eukaryota</taxon>
        <taxon>Fungi</taxon>
        <taxon>Fungi incertae sedis</taxon>
        <taxon>Zoopagomycota</taxon>
        <taxon>Kickxellomycotina</taxon>
        <taxon>Harpellomycetes</taxon>
        <taxon>Harpellales</taxon>
        <taxon>Legeriomycetaceae</taxon>
        <taxon>Smittium</taxon>
    </lineage>
</organism>